<dbReference type="InterPro" id="IPR028082">
    <property type="entry name" value="Peripla_BP_I"/>
</dbReference>
<dbReference type="Gene3D" id="1.10.260.40">
    <property type="entry name" value="lambda repressor-like DNA-binding domains"/>
    <property type="match status" value="1"/>
</dbReference>
<dbReference type="CDD" id="cd06267">
    <property type="entry name" value="PBP1_LacI_sugar_binding-like"/>
    <property type="match status" value="1"/>
</dbReference>
<dbReference type="GO" id="GO:0003677">
    <property type="term" value="F:DNA binding"/>
    <property type="evidence" value="ECO:0007669"/>
    <property type="project" value="UniProtKB-KW"/>
</dbReference>
<dbReference type="CDD" id="cd01392">
    <property type="entry name" value="HTH_LacI"/>
    <property type="match status" value="1"/>
</dbReference>
<evidence type="ECO:0000256" key="1">
    <source>
        <dbReference type="ARBA" id="ARBA00023015"/>
    </source>
</evidence>
<dbReference type="Gene3D" id="3.40.50.2300">
    <property type="match status" value="2"/>
</dbReference>
<dbReference type="PANTHER" id="PTHR30146:SF138">
    <property type="entry name" value="TRANSCRIPTIONAL REGULATORY PROTEIN"/>
    <property type="match status" value="1"/>
</dbReference>
<comment type="caution">
    <text evidence="6">The sequence shown here is derived from an EMBL/GenBank/DDBJ whole genome shotgun (WGS) entry which is preliminary data.</text>
</comment>
<dbReference type="Pfam" id="PF00356">
    <property type="entry name" value="LacI"/>
    <property type="match status" value="1"/>
</dbReference>
<dbReference type="PANTHER" id="PTHR30146">
    <property type="entry name" value="LACI-RELATED TRANSCRIPTIONAL REPRESSOR"/>
    <property type="match status" value="1"/>
</dbReference>
<keyword evidence="7" id="KW-1185">Reference proteome</keyword>
<evidence type="ECO:0000313" key="6">
    <source>
        <dbReference type="EMBL" id="MEX4007273.1"/>
    </source>
</evidence>
<evidence type="ECO:0000313" key="7">
    <source>
        <dbReference type="Proteomes" id="UP001559025"/>
    </source>
</evidence>
<evidence type="ECO:0000256" key="4">
    <source>
        <dbReference type="SAM" id="MobiDB-lite"/>
    </source>
</evidence>
<protein>
    <submittedName>
        <fullName evidence="6">LacI family DNA-binding transcriptional regulator</fullName>
    </submittedName>
</protein>
<sequence>MERRRVTIKDVAARAGVSIATVSNVFSGTKPVTDDLRRRVEKAASDLSYQMDRAASQLRSGQARVIGVLVPDLDDTFFTSLVSRIEVLAMEDGYDVIVASSRDDADLEQSRIRALLGWRPSGLIAVPCSDTVPDLLKSEAARLPMVFADRVGPEGSFVDTVAIDNFEAGAIAARHLVELGHRKVVVAASDMGISPIRERVRGVAETLIAAVGTEPVVVELGSNGERGADRFSSFLAGNSAPFAVIGLTNVTTLSALSALARHRIDIPEAVSVIGFDDYPWMSARKTALTAIRQPIEEMGRLLWERLTLRMSGEDAPPRHVSLSTALQVRDSVRPVIGQPRRNSSGEPAEERGAGQHHSAGQEPA</sequence>
<keyword evidence="1" id="KW-0805">Transcription regulation</keyword>
<dbReference type="Pfam" id="PF13377">
    <property type="entry name" value="Peripla_BP_3"/>
    <property type="match status" value="1"/>
</dbReference>
<evidence type="ECO:0000259" key="5">
    <source>
        <dbReference type="PROSITE" id="PS50932"/>
    </source>
</evidence>
<feature type="domain" description="HTH lacI-type" evidence="5">
    <location>
        <begin position="6"/>
        <end position="60"/>
    </location>
</feature>
<keyword evidence="3" id="KW-0804">Transcription</keyword>
<feature type="region of interest" description="Disordered" evidence="4">
    <location>
        <begin position="330"/>
        <end position="364"/>
    </location>
</feature>
<organism evidence="6 7">
    <name type="scientific">Neoaquamicrobium sediminum</name>
    <dbReference type="NCBI Taxonomy" id="1849104"/>
    <lineage>
        <taxon>Bacteria</taxon>
        <taxon>Pseudomonadati</taxon>
        <taxon>Pseudomonadota</taxon>
        <taxon>Alphaproteobacteria</taxon>
        <taxon>Hyphomicrobiales</taxon>
        <taxon>Phyllobacteriaceae</taxon>
        <taxon>Neoaquamicrobium</taxon>
    </lineage>
</organism>
<dbReference type="InterPro" id="IPR000843">
    <property type="entry name" value="HTH_LacI"/>
</dbReference>
<dbReference type="SUPFAM" id="SSF53822">
    <property type="entry name" value="Periplasmic binding protein-like I"/>
    <property type="match status" value="1"/>
</dbReference>
<dbReference type="PROSITE" id="PS50932">
    <property type="entry name" value="HTH_LACI_2"/>
    <property type="match status" value="1"/>
</dbReference>
<dbReference type="Proteomes" id="UP001559025">
    <property type="component" value="Unassembled WGS sequence"/>
</dbReference>
<evidence type="ECO:0000256" key="3">
    <source>
        <dbReference type="ARBA" id="ARBA00023163"/>
    </source>
</evidence>
<proteinExistence type="predicted"/>
<dbReference type="RefSeq" id="WP_368802469.1">
    <property type="nucleotide sequence ID" value="NZ_JAZHFV010000002.1"/>
</dbReference>
<gene>
    <name evidence="6" type="ORF">V1479_08150</name>
</gene>
<dbReference type="EMBL" id="JAZHFV010000002">
    <property type="protein sequence ID" value="MEX4007273.1"/>
    <property type="molecule type" value="Genomic_DNA"/>
</dbReference>
<accession>A0ABV3WSV8</accession>
<dbReference type="InterPro" id="IPR010982">
    <property type="entry name" value="Lambda_DNA-bd_dom_sf"/>
</dbReference>
<reference evidence="6 7" key="1">
    <citation type="submission" date="2024-01" db="EMBL/GenBank/DDBJ databases">
        <title>New evidence supports the origin of RcGTA from prophage.</title>
        <authorList>
            <person name="Xu Y."/>
            <person name="Liu B."/>
            <person name="Chen F."/>
        </authorList>
    </citation>
    <scope>NUCLEOTIDE SEQUENCE [LARGE SCALE GENOMIC DNA]</scope>
    <source>
        <strain evidence="6 7">CBW1107-2</strain>
    </source>
</reference>
<name>A0ABV3WSV8_9HYPH</name>
<dbReference type="SUPFAM" id="SSF47413">
    <property type="entry name" value="lambda repressor-like DNA-binding domains"/>
    <property type="match status" value="1"/>
</dbReference>
<dbReference type="InterPro" id="IPR046335">
    <property type="entry name" value="LacI/GalR-like_sensor"/>
</dbReference>
<dbReference type="SMART" id="SM00354">
    <property type="entry name" value="HTH_LACI"/>
    <property type="match status" value="1"/>
</dbReference>
<evidence type="ECO:0000256" key="2">
    <source>
        <dbReference type="ARBA" id="ARBA00023125"/>
    </source>
</evidence>
<keyword evidence="2 6" id="KW-0238">DNA-binding</keyword>